<evidence type="ECO:0000256" key="2">
    <source>
        <dbReference type="SAM" id="SignalP"/>
    </source>
</evidence>
<dbReference type="EMBL" id="FXUG01000011">
    <property type="protein sequence ID" value="SMP69104.1"/>
    <property type="molecule type" value="Genomic_DNA"/>
</dbReference>
<evidence type="ECO:0000259" key="3">
    <source>
        <dbReference type="Pfam" id="PF03983"/>
    </source>
</evidence>
<name>A0ABY1QH13_9BACT</name>
<organism evidence="4 5">
    <name type="scientific">Neorhodopirellula lusitana</name>
    <dbReference type="NCBI Taxonomy" id="445327"/>
    <lineage>
        <taxon>Bacteria</taxon>
        <taxon>Pseudomonadati</taxon>
        <taxon>Planctomycetota</taxon>
        <taxon>Planctomycetia</taxon>
        <taxon>Pirellulales</taxon>
        <taxon>Pirellulaceae</taxon>
        <taxon>Neorhodopirellula</taxon>
    </lineage>
</organism>
<dbReference type="Gene3D" id="2.30.30.700">
    <property type="entry name" value="SLA1 homology domain 1"/>
    <property type="match status" value="1"/>
</dbReference>
<evidence type="ECO:0000313" key="5">
    <source>
        <dbReference type="Proteomes" id="UP001158067"/>
    </source>
</evidence>
<evidence type="ECO:0000313" key="4">
    <source>
        <dbReference type="EMBL" id="SMP69104.1"/>
    </source>
</evidence>
<comment type="caution">
    <text evidence="4">The sequence shown here is derived from an EMBL/GenBank/DDBJ whole genome shotgun (WGS) entry which is preliminary data.</text>
</comment>
<reference evidence="4 5" key="1">
    <citation type="submission" date="2017-05" db="EMBL/GenBank/DDBJ databases">
        <authorList>
            <person name="Varghese N."/>
            <person name="Submissions S."/>
        </authorList>
    </citation>
    <scope>NUCLEOTIDE SEQUENCE [LARGE SCALE GENOMIC DNA]</scope>
    <source>
        <strain evidence="4 5">DSM 25457</strain>
    </source>
</reference>
<accession>A0ABY1QH13</accession>
<gene>
    <name evidence="4" type="ORF">SAMN06265222_111178</name>
</gene>
<feature type="chain" id="PRO_5045463836" evidence="2">
    <location>
        <begin position="24"/>
        <end position="566"/>
    </location>
</feature>
<proteinExistence type="predicted"/>
<protein>
    <submittedName>
        <fullName evidence="4">SLA1 homology domain 1, SHD1</fullName>
    </submittedName>
</protein>
<feature type="region of interest" description="Disordered" evidence="1">
    <location>
        <begin position="81"/>
        <end position="105"/>
    </location>
</feature>
<dbReference type="Proteomes" id="UP001158067">
    <property type="component" value="Unassembled WGS sequence"/>
</dbReference>
<dbReference type="RefSeq" id="WP_283434138.1">
    <property type="nucleotide sequence ID" value="NZ_FXUG01000011.1"/>
</dbReference>
<keyword evidence="2" id="KW-0732">Signal</keyword>
<dbReference type="InterPro" id="IPR007131">
    <property type="entry name" value="SHD1"/>
</dbReference>
<evidence type="ECO:0000256" key="1">
    <source>
        <dbReference type="SAM" id="MobiDB-lite"/>
    </source>
</evidence>
<dbReference type="Pfam" id="PF03983">
    <property type="entry name" value="SHD1"/>
    <property type="match status" value="1"/>
</dbReference>
<sequence length="566" mass="61057">MRTHLFVLLMLAGLSFGSGGLSAKVYGQSLQYDWQTGQKFSYRFDISVESVGSTTSYKGMTHYTVGAVGPDQLKVNYKGGLQESTKRKSSSGRSRGFGGFGPMPPRIPSPFSRPTFAGKTQTTNKITISPQGSVIAMEGSSQLPYLLGNVSLIPFEPLPASERQEWVSDSGVAITEKSDSSRNRFGPFSPFGNDDKESVQSASEVIRYRVREKSNNQIKITRTYAMKMPKSSDDASFDMTGTGTWVYDTTEHIPHSLDMDYKLIITKGGTTTTVPISVKYTRVSPEELANIAAEAKRKADEKAQAAALAKAAAEAPLTADEKNMALSALVSGDTKGVVAKLGELAKKKLADPDPEVAAVIESLLASEDKGIAKAASSALMNWSASYRLKKSLAKAYQGPGVIKSTGRVVESITPLYVGQLVQAQQPRYGSFWRAAKVEELMPDGKVKLGFLTWGKVRSSSAVDRRNIQLAPDELDQPAKPKSVSIAAKSNALPSAASKPAGEARTWSDATGRFKVEAVFVSLKDGTVSIRRMSDNRVIPIPIAKLSQADQTYLQQLEAAENPFAIP</sequence>
<feature type="signal peptide" evidence="2">
    <location>
        <begin position="1"/>
        <end position="23"/>
    </location>
</feature>
<feature type="domain" description="SLA1 homology" evidence="3">
    <location>
        <begin position="501"/>
        <end position="557"/>
    </location>
</feature>
<keyword evidence="5" id="KW-1185">Reference proteome</keyword>